<dbReference type="Proteomes" id="UP000821865">
    <property type="component" value="Chromosome 2"/>
</dbReference>
<dbReference type="EMBL" id="CM023471">
    <property type="protein sequence ID" value="KAH7966433.1"/>
    <property type="molecule type" value="Genomic_DNA"/>
</dbReference>
<sequence>MEKGAPGPSSLRSHSLGVPTHTPPSEADSISNQHGCACCLESRVFFQDQRKNEAKQVKRPHRNAPDEGYTYTPPLPLNTCAGSPLMVFGQPGPVSIVTVFSSWGPQPVSVSCPYCKTFVTTQVCPQPGLLTWLMCSGMAMLGCAAL</sequence>
<proteinExistence type="predicted"/>
<gene>
    <name evidence="1" type="ORF">HPB49_016167</name>
</gene>
<keyword evidence="2" id="KW-1185">Reference proteome</keyword>
<accession>A0ACB8DEK2</accession>
<organism evidence="1 2">
    <name type="scientific">Dermacentor silvarum</name>
    <name type="common">Tick</name>
    <dbReference type="NCBI Taxonomy" id="543639"/>
    <lineage>
        <taxon>Eukaryota</taxon>
        <taxon>Metazoa</taxon>
        <taxon>Ecdysozoa</taxon>
        <taxon>Arthropoda</taxon>
        <taxon>Chelicerata</taxon>
        <taxon>Arachnida</taxon>
        <taxon>Acari</taxon>
        <taxon>Parasitiformes</taxon>
        <taxon>Ixodida</taxon>
        <taxon>Ixodoidea</taxon>
        <taxon>Ixodidae</taxon>
        <taxon>Rhipicephalinae</taxon>
        <taxon>Dermacentor</taxon>
    </lineage>
</organism>
<reference evidence="1" key="1">
    <citation type="submission" date="2020-05" db="EMBL/GenBank/DDBJ databases">
        <title>Large-scale comparative analyses of tick genomes elucidate their genetic diversity and vector capacities.</title>
        <authorList>
            <person name="Jia N."/>
            <person name="Wang J."/>
            <person name="Shi W."/>
            <person name="Du L."/>
            <person name="Sun Y."/>
            <person name="Zhan W."/>
            <person name="Jiang J."/>
            <person name="Wang Q."/>
            <person name="Zhang B."/>
            <person name="Ji P."/>
            <person name="Sakyi L.B."/>
            <person name="Cui X."/>
            <person name="Yuan T."/>
            <person name="Jiang B."/>
            <person name="Yang W."/>
            <person name="Lam T.T.-Y."/>
            <person name="Chang Q."/>
            <person name="Ding S."/>
            <person name="Wang X."/>
            <person name="Zhu J."/>
            <person name="Ruan X."/>
            <person name="Zhao L."/>
            <person name="Wei J."/>
            <person name="Que T."/>
            <person name="Du C."/>
            <person name="Cheng J."/>
            <person name="Dai P."/>
            <person name="Han X."/>
            <person name="Huang E."/>
            <person name="Gao Y."/>
            <person name="Liu J."/>
            <person name="Shao H."/>
            <person name="Ye R."/>
            <person name="Li L."/>
            <person name="Wei W."/>
            <person name="Wang X."/>
            <person name="Wang C."/>
            <person name="Yang T."/>
            <person name="Huo Q."/>
            <person name="Li W."/>
            <person name="Guo W."/>
            <person name="Chen H."/>
            <person name="Zhou L."/>
            <person name="Ni X."/>
            <person name="Tian J."/>
            <person name="Zhou Y."/>
            <person name="Sheng Y."/>
            <person name="Liu T."/>
            <person name="Pan Y."/>
            <person name="Xia L."/>
            <person name="Li J."/>
            <person name="Zhao F."/>
            <person name="Cao W."/>
        </authorList>
    </citation>
    <scope>NUCLEOTIDE SEQUENCE</scope>
    <source>
        <strain evidence="1">Dsil-2018</strain>
    </source>
</reference>
<evidence type="ECO:0000313" key="1">
    <source>
        <dbReference type="EMBL" id="KAH7966433.1"/>
    </source>
</evidence>
<comment type="caution">
    <text evidence="1">The sequence shown here is derived from an EMBL/GenBank/DDBJ whole genome shotgun (WGS) entry which is preliminary data.</text>
</comment>
<evidence type="ECO:0000313" key="2">
    <source>
        <dbReference type="Proteomes" id="UP000821865"/>
    </source>
</evidence>
<protein>
    <submittedName>
        <fullName evidence="1">Uncharacterized protein</fullName>
    </submittedName>
</protein>
<name>A0ACB8DEK2_DERSI</name>